<comment type="caution">
    <text evidence="1">The sequence shown here is derived from an EMBL/GenBank/DDBJ whole genome shotgun (WGS) entry which is preliminary data.</text>
</comment>
<reference evidence="1 2" key="1">
    <citation type="journal article" date="1979" name="Int. J. Syst. Evol. Microbiol.">
        <title>Bacillus globisporus subsp. marinus subsp. nov.</title>
        <authorList>
            <person name="Liu H."/>
        </authorList>
    </citation>
    <scope>NUCLEOTIDE SEQUENCE [LARGE SCALE GENOMIC DNA]</scope>
    <source>
        <strain evidence="1 2">DSM 1297</strain>
    </source>
</reference>
<dbReference type="RefSeq" id="WP_367779362.1">
    <property type="nucleotide sequence ID" value="NZ_JBFMIA010000006.1"/>
</dbReference>
<evidence type="ECO:0000313" key="1">
    <source>
        <dbReference type="EMBL" id="MEW9501875.1"/>
    </source>
</evidence>
<protein>
    <submittedName>
        <fullName evidence="1">Uncharacterized protein</fullName>
    </submittedName>
</protein>
<sequence>MRATGIPTIEDRIVQQAVVNVLEPKFEEFIFRKRLRVAMIHHHPTQRKGWAMITKRTIEFFAKIGLVPAYQYYYGKQYGHSLEEYVQHLKEKSIKKRERLIQRKKERREEYYTPQRIRQIYYAKQRLAKN</sequence>
<accession>A0ABV3Q3E3</accession>
<organism evidence="1 2">
    <name type="scientific">Jeotgalibacillus marinus</name>
    <dbReference type="NCBI Taxonomy" id="86667"/>
    <lineage>
        <taxon>Bacteria</taxon>
        <taxon>Bacillati</taxon>
        <taxon>Bacillota</taxon>
        <taxon>Bacilli</taxon>
        <taxon>Bacillales</taxon>
        <taxon>Caryophanaceae</taxon>
        <taxon>Jeotgalibacillus</taxon>
    </lineage>
</organism>
<name>A0ABV3Q3E3_9BACL</name>
<proteinExistence type="predicted"/>
<dbReference type="EMBL" id="JBFMIA010000006">
    <property type="protein sequence ID" value="MEW9501875.1"/>
    <property type="molecule type" value="Genomic_DNA"/>
</dbReference>
<keyword evidence="2" id="KW-1185">Reference proteome</keyword>
<dbReference type="Proteomes" id="UP001556040">
    <property type="component" value="Unassembled WGS sequence"/>
</dbReference>
<gene>
    <name evidence="1" type="ORF">AB1471_08680</name>
</gene>
<evidence type="ECO:0000313" key="2">
    <source>
        <dbReference type="Proteomes" id="UP001556040"/>
    </source>
</evidence>